<name>A0A0J8B2J9_BETVV</name>
<evidence type="ECO:0000313" key="2">
    <source>
        <dbReference type="EMBL" id="KMS95344.1"/>
    </source>
</evidence>
<evidence type="ECO:0000313" key="3">
    <source>
        <dbReference type="Proteomes" id="UP000035740"/>
    </source>
</evidence>
<reference evidence="2 3" key="1">
    <citation type="journal article" date="2014" name="Nature">
        <title>The genome of the recently domesticated crop plant sugar beet (Beta vulgaris).</title>
        <authorList>
            <person name="Dohm J.C."/>
            <person name="Minoche A.E."/>
            <person name="Holtgrawe D."/>
            <person name="Capella-Gutierrez S."/>
            <person name="Zakrzewski F."/>
            <person name="Tafer H."/>
            <person name="Rupp O."/>
            <person name="Sorensen T.R."/>
            <person name="Stracke R."/>
            <person name="Reinhardt R."/>
            <person name="Goesmann A."/>
            <person name="Kraft T."/>
            <person name="Schulz B."/>
            <person name="Stadler P.F."/>
            <person name="Schmidt T."/>
            <person name="Gabaldon T."/>
            <person name="Lehrach H."/>
            <person name="Weisshaar B."/>
            <person name="Himmelbauer H."/>
        </authorList>
    </citation>
    <scope>NUCLEOTIDE SEQUENCE [LARGE SCALE GENOMIC DNA]</scope>
    <source>
        <tissue evidence="2">Taproot</tissue>
    </source>
</reference>
<dbReference type="Proteomes" id="UP000035740">
    <property type="component" value="Unassembled WGS sequence"/>
</dbReference>
<keyword evidence="1" id="KW-0732">Signal</keyword>
<keyword evidence="3" id="KW-1185">Reference proteome</keyword>
<dbReference type="Gramene" id="KMS95344">
    <property type="protein sequence ID" value="KMS95344"/>
    <property type="gene ID" value="BVRB_009150"/>
</dbReference>
<feature type="chain" id="PRO_5005294496" evidence="1">
    <location>
        <begin position="19"/>
        <end position="43"/>
    </location>
</feature>
<dbReference type="AlphaFoldDB" id="A0A0J8B2J9"/>
<gene>
    <name evidence="2" type="ORF">BVRB_009150</name>
</gene>
<feature type="signal peptide" evidence="1">
    <location>
        <begin position="1"/>
        <end position="18"/>
    </location>
</feature>
<organism evidence="2 3">
    <name type="scientific">Beta vulgaris subsp. vulgaris</name>
    <name type="common">Beet</name>
    <dbReference type="NCBI Taxonomy" id="3555"/>
    <lineage>
        <taxon>Eukaryota</taxon>
        <taxon>Viridiplantae</taxon>
        <taxon>Streptophyta</taxon>
        <taxon>Embryophyta</taxon>
        <taxon>Tracheophyta</taxon>
        <taxon>Spermatophyta</taxon>
        <taxon>Magnoliopsida</taxon>
        <taxon>eudicotyledons</taxon>
        <taxon>Gunneridae</taxon>
        <taxon>Pentapetalae</taxon>
        <taxon>Caryophyllales</taxon>
        <taxon>Chenopodiaceae</taxon>
        <taxon>Betoideae</taxon>
        <taxon>Beta</taxon>
    </lineage>
</organism>
<protein>
    <submittedName>
        <fullName evidence="2">Uncharacterized protein</fullName>
    </submittedName>
</protein>
<proteinExistence type="predicted"/>
<sequence length="43" mass="4894">MTWCFWCCWRAVPPSSSCSECCCSFDAVAEVLPALVQQQFFLL</sequence>
<accession>A0A0J8B2J9</accession>
<evidence type="ECO:0000256" key="1">
    <source>
        <dbReference type="SAM" id="SignalP"/>
    </source>
</evidence>
<dbReference type="EMBL" id="KQ090482">
    <property type="protein sequence ID" value="KMS95344.1"/>
    <property type="molecule type" value="Genomic_DNA"/>
</dbReference>